<dbReference type="SUPFAM" id="SSF51064">
    <property type="entry name" value="Head domain of nucleotide exchange factor GrpE"/>
    <property type="match status" value="1"/>
</dbReference>
<dbReference type="SUPFAM" id="SSF58014">
    <property type="entry name" value="Coiled-coil domain of nucleotide exchange factor GrpE"/>
    <property type="match status" value="1"/>
</dbReference>
<evidence type="ECO:0000313" key="6">
    <source>
        <dbReference type="EMBL" id="RRD62275.1"/>
    </source>
</evidence>
<feature type="region of interest" description="Disordered" evidence="5">
    <location>
        <begin position="1"/>
        <end position="61"/>
    </location>
</feature>
<dbReference type="InterPro" id="IPR013805">
    <property type="entry name" value="GrpE_CC"/>
</dbReference>
<feature type="compositionally biased region" description="Polar residues" evidence="5">
    <location>
        <begin position="27"/>
        <end position="51"/>
    </location>
</feature>
<organism evidence="6 7">
    <name type="scientific">Tannerella forsythia</name>
    <name type="common">Bacteroides forsythus</name>
    <dbReference type="NCBI Taxonomy" id="28112"/>
    <lineage>
        <taxon>Bacteria</taxon>
        <taxon>Pseudomonadati</taxon>
        <taxon>Bacteroidota</taxon>
        <taxon>Bacteroidia</taxon>
        <taxon>Bacteroidales</taxon>
        <taxon>Tannerellaceae</taxon>
        <taxon>Tannerella</taxon>
    </lineage>
</organism>
<name>A0A3P1XUW8_TANFO</name>
<dbReference type="InterPro" id="IPR000740">
    <property type="entry name" value="GrpE"/>
</dbReference>
<reference evidence="6 7" key="1">
    <citation type="submission" date="2018-11" db="EMBL/GenBank/DDBJ databases">
        <title>Genomes From Bacteria Associated with the Canine Oral Cavity: a Test Case for Automated Genome-Based Taxonomic Assignment.</title>
        <authorList>
            <person name="Coil D.A."/>
            <person name="Jospin G."/>
            <person name="Darling A.E."/>
            <person name="Wallis C."/>
            <person name="Davis I.J."/>
            <person name="Harris S."/>
            <person name="Eisen J.A."/>
            <person name="Holcombe L.J."/>
            <person name="O'Flynn C."/>
        </authorList>
    </citation>
    <scope>NUCLEOTIDE SEQUENCE [LARGE SCALE GENOMIC DNA]</scope>
    <source>
        <strain evidence="6 7">OH2617_COT-023</strain>
    </source>
</reference>
<comment type="caution">
    <text evidence="6">The sequence shown here is derived from an EMBL/GenBank/DDBJ whole genome shotgun (WGS) entry which is preliminary data.</text>
</comment>
<proteinExistence type="inferred from homology"/>
<dbReference type="OrthoDB" id="9812586at2"/>
<dbReference type="GO" id="GO:0051087">
    <property type="term" value="F:protein-folding chaperone binding"/>
    <property type="evidence" value="ECO:0007669"/>
    <property type="project" value="InterPro"/>
</dbReference>
<evidence type="ECO:0000313" key="7">
    <source>
        <dbReference type="Proteomes" id="UP000278609"/>
    </source>
</evidence>
<feature type="compositionally biased region" description="Basic and acidic residues" evidence="5">
    <location>
        <begin position="1"/>
        <end position="26"/>
    </location>
</feature>
<evidence type="ECO:0000256" key="5">
    <source>
        <dbReference type="SAM" id="MobiDB-lite"/>
    </source>
</evidence>
<dbReference type="AlphaFoldDB" id="A0A3P1XUW8"/>
<dbReference type="Gene3D" id="2.30.22.10">
    <property type="entry name" value="Head domain of nucleotide exchange factor GrpE"/>
    <property type="match status" value="1"/>
</dbReference>
<dbReference type="PANTHER" id="PTHR21237:SF23">
    <property type="entry name" value="GRPE PROTEIN HOMOLOG, MITOCHONDRIAL"/>
    <property type="match status" value="1"/>
</dbReference>
<evidence type="ECO:0000256" key="3">
    <source>
        <dbReference type="HAMAP-Rule" id="MF_01151"/>
    </source>
</evidence>
<dbReference type="InterPro" id="IPR009012">
    <property type="entry name" value="GrpE_head"/>
</dbReference>
<comment type="similarity">
    <text evidence="1 3 4">Belongs to the GrpE family.</text>
</comment>
<comment type="subunit">
    <text evidence="3">Homodimer.</text>
</comment>
<sequence length="206" mass="22748">MVEMNKQTHAEKMHSENGSEVTKEQDVTANTSGKDSVTDNVTDANGTTSAGEASKENESTDFEAKYNELNDSHLRLRAEFDNYRKRTLREKADLIKMGGETALTGLLPVIDDFERALDTVKKTEDVSAAVAEGVELIYNKFMTYLAQQGVKPIEAIGQPFDTELFEAVATIPAPEEALKGKIVDCVQRGYTLYDKVIRHAKVVVGE</sequence>
<protein>
    <recommendedName>
        <fullName evidence="3">Protein GrpE</fullName>
    </recommendedName>
    <alternativeName>
        <fullName evidence="3">HSP-70 cofactor</fullName>
    </alternativeName>
</protein>
<dbReference type="GO" id="GO:0005737">
    <property type="term" value="C:cytoplasm"/>
    <property type="evidence" value="ECO:0007669"/>
    <property type="project" value="UniProtKB-SubCell"/>
</dbReference>
<dbReference type="GO" id="GO:0000774">
    <property type="term" value="F:adenyl-nucleotide exchange factor activity"/>
    <property type="evidence" value="ECO:0007669"/>
    <property type="project" value="InterPro"/>
</dbReference>
<evidence type="ECO:0000256" key="4">
    <source>
        <dbReference type="RuleBase" id="RU004478"/>
    </source>
</evidence>
<dbReference type="GO" id="GO:0042803">
    <property type="term" value="F:protein homodimerization activity"/>
    <property type="evidence" value="ECO:0007669"/>
    <property type="project" value="InterPro"/>
</dbReference>
<evidence type="ECO:0000256" key="1">
    <source>
        <dbReference type="ARBA" id="ARBA00009054"/>
    </source>
</evidence>
<dbReference type="HAMAP" id="MF_01151">
    <property type="entry name" value="GrpE"/>
    <property type="match status" value="1"/>
</dbReference>
<keyword evidence="3" id="KW-0346">Stress response</keyword>
<accession>A0A3P1XUW8</accession>
<dbReference type="CDD" id="cd00446">
    <property type="entry name" value="GrpE"/>
    <property type="match status" value="1"/>
</dbReference>
<dbReference type="Gene3D" id="3.90.20.20">
    <property type="match status" value="1"/>
</dbReference>
<comment type="function">
    <text evidence="3">Participates actively in the response to hyperosmotic and heat shock by preventing the aggregation of stress-denatured proteins, in association with DnaK and GrpE. It is the nucleotide exchange factor for DnaK and may function as a thermosensor. Unfolded proteins bind initially to DnaJ; upon interaction with the DnaJ-bound protein, DnaK hydrolyzes its bound ATP, resulting in the formation of a stable complex. GrpE releases ADP from DnaK; ATP binding to DnaK triggers the release of the substrate protein, thus completing the reaction cycle. Several rounds of ATP-dependent interactions between DnaJ, DnaK and GrpE are required for fully efficient folding.</text>
</comment>
<gene>
    <name evidence="3 6" type="primary">grpE</name>
    <name evidence="6" type="ORF">EII40_03960</name>
</gene>
<evidence type="ECO:0000256" key="2">
    <source>
        <dbReference type="ARBA" id="ARBA00023186"/>
    </source>
</evidence>
<comment type="subcellular location">
    <subcellularLocation>
        <location evidence="3">Cytoplasm</location>
    </subcellularLocation>
</comment>
<dbReference type="Proteomes" id="UP000278609">
    <property type="component" value="Unassembled WGS sequence"/>
</dbReference>
<dbReference type="EMBL" id="RQYS01000013">
    <property type="protein sequence ID" value="RRD62275.1"/>
    <property type="molecule type" value="Genomic_DNA"/>
</dbReference>
<dbReference type="Pfam" id="PF01025">
    <property type="entry name" value="GrpE"/>
    <property type="match status" value="1"/>
</dbReference>
<dbReference type="GO" id="GO:0006457">
    <property type="term" value="P:protein folding"/>
    <property type="evidence" value="ECO:0007669"/>
    <property type="project" value="InterPro"/>
</dbReference>
<dbReference type="PANTHER" id="PTHR21237">
    <property type="entry name" value="GRPE PROTEIN"/>
    <property type="match status" value="1"/>
</dbReference>
<dbReference type="PRINTS" id="PR00773">
    <property type="entry name" value="GRPEPROTEIN"/>
</dbReference>
<dbReference type="GO" id="GO:0051082">
    <property type="term" value="F:unfolded protein binding"/>
    <property type="evidence" value="ECO:0007669"/>
    <property type="project" value="TreeGrafter"/>
</dbReference>
<keyword evidence="2 3" id="KW-0143">Chaperone</keyword>
<keyword evidence="3" id="KW-0963">Cytoplasm</keyword>